<dbReference type="GO" id="GO:0005886">
    <property type="term" value="C:plasma membrane"/>
    <property type="evidence" value="ECO:0007669"/>
    <property type="project" value="UniProtKB-SubCell"/>
</dbReference>
<dbReference type="STRING" id="45068.Llon_0899"/>
<keyword evidence="11" id="KW-1185">Reference proteome</keyword>
<accession>A0A0W0VPR5</accession>
<feature type="transmembrane region" description="Helical" evidence="7">
    <location>
        <begin position="329"/>
        <end position="350"/>
    </location>
</feature>
<protein>
    <submittedName>
        <fullName evidence="10">Secretion system protein Y</fullName>
    </submittedName>
</protein>
<keyword evidence="6 7" id="KW-0472">Membrane</keyword>
<evidence type="ECO:0000256" key="1">
    <source>
        <dbReference type="ARBA" id="ARBA00004651"/>
    </source>
</evidence>
<feature type="transmembrane region" description="Helical" evidence="7">
    <location>
        <begin position="147"/>
        <end position="171"/>
    </location>
</feature>
<dbReference type="EMBL" id="LNYK01000014">
    <property type="protein sequence ID" value="KTD21734.1"/>
    <property type="molecule type" value="Genomic_DNA"/>
</dbReference>
<feature type="transmembrane region" description="Helical" evidence="7">
    <location>
        <begin position="248"/>
        <end position="273"/>
    </location>
</feature>
<feature type="transmembrane region" description="Helical" evidence="7">
    <location>
        <begin position="423"/>
        <end position="442"/>
    </location>
</feature>
<feature type="domain" description="LssY-like C-terminal" evidence="9">
    <location>
        <begin position="507"/>
        <end position="615"/>
    </location>
</feature>
<dbReference type="PATRIC" id="fig|45068.5.peg.966"/>
<comment type="subcellular location">
    <subcellularLocation>
        <location evidence="1">Cell membrane</location>
        <topology evidence="1">Multi-pass membrane protein</topology>
    </subcellularLocation>
</comment>
<dbReference type="Proteomes" id="UP000054997">
    <property type="component" value="Unassembled WGS sequence"/>
</dbReference>
<dbReference type="InterPro" id="IPR032816">
    <property type="entry name" value="VTT_dom"/>
</dbReference>
<dbReference type="InterPro" id="IPR025902">
    <property type="entry name" value="LssY-like-C_dom"/>
</dbReference>
<dbReference type="PANTHER" id="PTHR30353">
    <property type="entry name" value="INNER MEMBRANE PROTEIN DEDA-RELATED"/>
    <property type="match status" value="1"/>
</dbReference>
<keyword evidence="5 7" id="KW-1133">Transmembrane helix</keyword>
<organism evidence="10 11">
    <name type="scientific">Legionella londiniensis</name>
    <dbReference type="NCBI Taxonomy" id="45068"/>
    <lineage>
        <taxon>Bacteria</taxon>
        <taxon>Pseudomonadati</taxon>
        <taxon>Pseudomonadota</taxon>
        <taxon>Gammaproteobacteria</taxon>
        <taxon>Legionellales</taxon>
        <taxon>Legionellaceae</taxon>
        <taxon>Legionella</taxon>
    </lineage>
</organism>
<dbReference type="AlphaFoldDB" id="A0A0W0VPR5"/>
<dbReference type="SUPFAM" id="SSF48317">
    <property type="entry name" value="Acid phosphatase/Vanadium-dependent haloperoxidase"/>
    <property type="match status" value="1"/>
</dbReference>
<evidence type="ECO:0000313" key="10">
    <source>
        <dbReference type="EMBL" id="KTD21734.1"/>
    </source>
</evidence>
<sequence>MDFFTDYLQPLSIWLHDNPHWALLITFLISFSESLAIIGSIIPGSVTMTAIGILAGSGVMRIDLTLLAATLGAIVGDTASYALGYKFHHRLIYIWPFSRYPHWLKYGKEYFARHGGKSVLIGRFIGPLRSIIPVIAGMMHMNHWQFLLANVVSAIGWAILYVMPGILIGAVGNELSTERASRLFLFVILLLVAIWLISIGIKWMFKHLNFFFRTYLHRFWLWGLGQNAFSNWFKAITPAFEKQYYPTVALLILFLSSVLLTVFLSCLVIQNAWIESVNTPVHLFLQSIRTPTFDLFFIFISLVIHPLSLATLVFSIIIYFMYHRDWRTLYFWLSLTCSSALAIGILAWLIKVPAPSDNTTVPGTAYYPDLHLTLATTILGFLIFYISTRYRTTLTLAVRIFFFIALFLAGISILYLGDNWLTSVISAYFIGLSICLGHWIFFRRVGQQQTRSHIPIVFSCFMLLVGTAISCWIYFTHQVLIHQPILKQYVFTENAWWSQEKSILPLYPKSRTGQRRGLFNIQYAGSLDTLKESLVAAGWKIYDDSFLYSLLLRTGAKETGYEYPLTAQFYHHMKPKLVLTYTSSINQPRLILRLWRSNYHVRKYDQPIWLGSLQFAGKDIKDKQVTDKNLPFKLILNALKGYKIKQLDIKANHIRSLPPNAIPSILLIKDPEIETK</sequence>
<evidence type="ECO:0000256" key="6">
    <source>
        <dbReference type="ARBA" id="ARBA00023136"/>
    </source>
</evidence>
<feature type="transmembrane region" description="Helical" evidence="7">
    <location>
        <begin position="454"/>
        <end position="475"/>
    </location>
</feature>
<dbReference type="Pfam" id="PF14067">
    <property type="entry name" value="LssY_C"/>
    <property type="match status" value="1"/>
</dbReference>
<feature type="transmembrane region" description="Helical" evidence="7">
    <location>
        <begin position="370"/>
        <end position="388"/>
    </location>
</feature>
<evidence type="ECO:0000259" key="9">
    <source>
        <dbReference type="Pfam" id="PF14067"/>
    </source>
</evidence>
<evidence type="ECO:0000256" key="3">
    <source>
        <dbReference type="ARBA" id="ARBA00022475"/>
    </source>
</evidence>
<dbReference type="InterPro" id="IPR032818">
    <property type="entry name" value="DedA-like"/>
</dbReference>
<feature type="transmembrane region" description="Helical" evidence="7">
    <location>
        <begin position="64"/>
        <end position="83"/>
    </location>
</feature>
<feature type="transmembrane region" description="Helical" evidence="7">
    <location>
        <begin position="183"/>
        <end position="205"/>
    </location>
</feature>
<feature type="transmembrane region" description="Helical" evidence="7">
    <location>
        <begin position="400"/>
        <end position="417"/>
    </location>
</feature>
<dbReference type="OrthoDB" id="9780918at2"/>
<comment type="similarity">
    <text evidence="2">Belongs to the DedA family.</text>
</comment>
<proteinExistence type="inferred from homology"/>
<evidence type="ECO:0000256" key="7">
    <source>
        <dbReference type="SAM" id="Phobius"/>
    </source>
</evidence>
<keyword evidence="3" id="KW-1003">Cell membrane</keyword>
<keyword evidence="4 7" id="KW-0812">Transmembrane</keyword>
<comment type="caution">
    <text evidence="10">The sequence shown here is derived from an EMBL/GenBank/DDBJ whole genome shotgun (WGS) entry which is preliminary data.</text>
</comment>
<evidence type="ECO:0000256" key="2">
    <source>
        <dbReference type="ARBA" id="ARBA00010792"/>
    </source>
</evidence>
<reference evidence="10 11" key="1">
    <citation type="submission" date="2015-11" db="EMBL/GenBank/DDBJ databases">
        <title>Genomic analysis of 38 Legionella species identifies large and diverse effector repertoires.</title>
        <authorList>
            <person name="Burstein D."/>
            <person name="Amaro F."/>
            <person name="Zusman T."/>
            <person name="Lifshitz Z."/>
            <person name="Cohen O."/>
            <person name="Gilbert J.A."/>
            <person name="Pupko T."/>
            <person name="Shuman H.A."/>
            <person name="Segal G."/>
        </authorList>
    </citation>
    <scope>NUCLEOTIDE SEQUENCE [LARGE SCALE GENOMIC DNA]</scope>
    <source>
        <strain evidence="10 11">ATCC 49505</strain>
    </source>
</reference>
<evidence type="ECO:0000259" key="8">
    <source>
        <dbReference type="Pfam" id="PF09335"/>
    </source>
</evidence>
<evidence type="ECO:0000256" key="5">
    <source>
        <dbReference type="ARBA" id="ARBA00022989"/>
    </source>
</evidence>
<evidence type="ECO:0000313" key="11">
    <source>
        <dbReference type="Proteomes" id="UP000054997"/>
    </source>
</evidence>
<dbReference type="InterPro" id="IPR036938">
    <property type="entry name" value="PAP2/HPO_sf"/>
</dbReference>
<feature type="transmembrane region" description="Helical" evidence="7">
    <location>
        <begin position="293"/>
        <end position="322"/>
    </location>
</feature>
<evidence type="ECO:0000256" key="4">
    <source>
        <dbReference type="ARBA" id="ARBA00022692"/>
    </source>
</evidence>
<dbReference type="RefSeq" id="WP_058528898.1">
    <property type="nucleotide sequence ID" value="NZ_CAAAHZ010000002.1"/>
</dbReference>
<gene>
    <name evidence="10" type="primary">lssY</name>
    <name evidence="10" type="ORF">Llon_0899</name>
</gene>
<feature type="domain" description="VTT" evidence="8">
    <location>
        <begin position="42"/>
        <end position="165"/>
    </location>
</feature>
<dbReference type="Pfam" id="PF09335">
    <property type="entry name" value="VTT_dom"/>
    <property type="match status" value="1"/>
</dbReference>
<dbReference type="PANTHER" id="PTHR30353:SF15">
    <property type="entry name" value="INNER MEMBRANE PROTEIN YABI"/>
    <property type="match status" value="1"/>
</dbReference>
<feature type="transmembrane region" description="Helical" evidence="7">
    <location>
        <begin position="20"/>
        <end position="43"/>
    </location>
</feature>
<name>A0A0W0VPR5_9GAMM</name>